<keyword evidence="3" id="KW-1185">Reference proteome</keyword>
<evidence type="ECO:0000313" key="3">
    <source>
        <dbReference type="Proteomes" id="UP000008493"/>
    </source>
</evidence>
<reference evidence="3" key="1">
    <citation type="journal article" date="2012" name="Proc. Natl. Acad. Sci. U.S.A.">
        <title>Genome sequence of the button mushroom Agaricus bisporus reveals mechanisms governing adaptation to a humic-rich ecological niche.</title>
        <authorList>
            <person name="Morin E."/>
            <person name="Kohler A."/>
            <person name="Baker A.R."/>
            <person name="Foulongne-Oriol M."/>
            <person name="Lombard V."/>
            <person name="Nagy L.G."/>
            <person name="Ohm R.A."/>
            <person name="Patyshakuliyeva A."/>
            <person name="Brun A."/>
            <person name="Aerts A.L."/>
            <person name="Bailey A.M."/>
            <person name="Billette C."/>
            <person name="Coutinho P.M."/>
            <person name="Deakin G."/>
            <person name="Doddapaneni H."/>
            <person name="Floudas D."/>
            <person name="Grimwood J."/>
            <person name="Hilden K."/>
            <person name="Kuees U."/>
            <person name="LaButti K.M."/>
            <person name="Lapidus A."/>
            <person name="Lindquist E.A."/>
            <person name="Lucas S.M."/>
            <person name="Murat C."/>
            <person name="Riley R.W."/>
            <person name="Salamov A.A."/>
            <person name="Schmutz J."/>
            <person name="Subramanian V."/>
            <person name="Woesten H.A.B."/>
            <person name="Xu J."/>
            <person name="Eastwood D.C."/>
            <person name="Foster G.D."/>
            <person name="Sonnenberg A.S."/>
            <person name="Cullen D."/>
            <person name="de Vries R.P."/>
            <person name="Lundell T."/>
            <person name="Hibbett D.S."/>
            <person name="Henrissat B."/>
            <person name="Burton K.S."/>
            <person name="Kerrigan R.W."/>
            <person name="Challen M.P."/>
            <person name="Grigoriev I.V."/>
            <person name="Martin F."/>
        </authorList>
    </citation>
    <scope>NUCLEOTIDE SEQUENCE [LARGE SCALE GENOMIC DNA]</scope>
    <source>
        <strain evidence="3">JB137-S8 / ATCC MYA-4627 / FGSC 10392</strain>
    </source>
</reference>
<feature type="compositionally biased region" description="Basic residues" evidence="1">
    <location>
        <begin position="1"/>
        <end position="15"/>
    </location>
</feature>
<sequence>MSTTPKNHKSVHKYKQLPNRDIVRRTRTVPSSALPNVTTAVSPMLSAPRGPTSPTSSFRIFYTGDPIGSSLLV</sequence>
<dbReference type="GeneID" id="18828536"/>
<dbReference type="InParanoid" id="K5WDB6"/>
<protein>
    <submittedName>
        <fullName evidence="2">Uncharacterized protein</fullName>
    </submittedName>
</protein>
<dbReference type="KEGG" id="abp:AGABI1DRAFT135303"/>
<accession>K5WDB6</accession>
<gene>
    <name evidence="2" type="ORF">AGABI1DRAFT_135303</name>
</gene>
<feature type="region of interest" description="Disordered" evidence="1">
    <location>
        <begin position="1"/>
        <end position="20"/>
    </location>
</feature>
<evidence type="ECO:0000313" key="2">
    <source>
        <dbReference type="EMBL" id="EKM73221.1"/>
    </source>
</evidence>
<name>K5WDB6_AGABU</name>
<dbReference type="RefSeq" id="XP_007336140.1">
    <property type="nucleotide sequence ID" value="XM_007336078.1"/>
</dbReference>
<dbReference type="AlphaFoldDB" id="K5WDB6"/>
<evidence type="ECO:0000256" key="1">
    <source>
        <dbReference type="SAM" id="MobiDB-lite"/>
    </source>
</evidence>
<dbReference type="Proteomes" id="UP000008493">
    <property type="component" value="Unassembled WGS sequence"/>
</dbReference>
<organism evidence="2 3">
    <name type="scientific">Agaricus bisporus var. burnettii (strain JB137-S8 / ATCC MYA-4627 / FGSC 10392)</name>
    <name type="common">White button mushroom</name>
    <dbReference type="NCBI Taxonomy" id="597362"/>
    <lineage>
        <taxon>Eukaryota</taxon>
        <taxon>Fungi</taxon>
        <taxon>Dikarya</taxon>
        <taxon>Basidiomycota</taxon>
        <taxon>Agaricomycotina</taxon>
        <taxon>Agaricomycetes</taxon>
        <taxon>Agaricomycetidae</taxon>
        <taxon>Agaricales</taxon>
        <taxon>Agaricineae</taxon>
        <taxon>Agaricaceae</taxon>
        <taxon>Agaricus</taxon>
    </lineage>
</organism>
<dbReference type="EMBL" id="JH973257">
    <property type="protein sequence ID" value="EKM73221.1"/>
    <property type="molecule type" value="Genomic_DNA"/>
</dbReference>
<proteinExistence type="predicted"/>
<dbReference type="HOGENOM" id="CLU_2704257_0_0_1"/>